<gene>
    <name evidence="4" type="ORF">SAMN05216559_2972</name>
</gene>
<feature type="transmembrane region" description="Helical" evidence="2">
    <location>
        <begin position="15"/>
        <end position="37"/>
    </location>
</feature>
<name>A0A1I6LRG4_9EURY</name>
<dbReference type="RefSeq" id="WP_177227543.1">
    <property type="nucleotide sequence ID" value="NZ_FOZK01000003.1"/>
</dbReference>
<dbReference type="Pfam" id="PF07790">
    <property type="entry name" value="Pilin_N"/>
    <property type="match status" value="1"/>
</dbReference>
<dbReference type="OrthoDB" id="230854at2157"/>
<feature type="region of interest" description="Disordered" evidence="1">
    <location>
        <begin position="94"/>
        <end position="115"/>
    </location>
</feature>
<feature type="compositionally biased region" description="Low complexity" evidence="1">
    <location>
        <begin position="173"/>
        <end position="185"/>
    </location>
</feature>
<keyword evidence="2" id="KW-0812">Transmembrane</keyword>
<evidence type="ECO:0000313" key="5">
    <source>
        <dbReference type="Proteomes" id="UP000199062"/>
    </source>
</evidence>
<evidence type="ECO:0000256" key="1">
    <source>
        <dbReference type="SAM" id="MobiDB-lite"/>
    </source>
</evidence>
<accession>A0A1I6LRG4</accession>
<evidence type="ECO:0000256" key="2">
    <source>
        <dbReference type="SAM" id="Phobius"/>
    </source>
</evidence>
<dbReference type="InterPro" id="IPR012859">
    <property type="entry name" value="Pilin_N_archaeal"/>
</dbReference>
<evidence type="ECO:0000313" key="4">
    <source>
        <dbReference type="EMBL" id="SFS06087.1"/>
    </source>
</evidence>
<dbReference type="Proteomes" id="UP000199062">
    <property type="component" value="Unassembled WGS sequence"/>
</dbReference>
<dbReference type="AlphaFoldDB" id="A0A1I6LRG4"/>
<keyword evidence="2" id="KW-1133">Transmembrane helix</keyword>
<protein>
    <recommendedName>
        <fullName evidence="3">Archaeal Type IV pilin N-terminal domain-containing protein</fullName>
    </recommendedName>
</protein>
<dbReference type="EMBL" id="FOZK01000003">
    <property type="protein sequence ID" value="SFS06087.1"/>
    <property type="molecule type" value="Genomic_DNA"/>
</dbReference>
<proteinExistence type="predicted"/>
<keyword evidence="5" id="KW-1185">Reference proteome</keyword>
<reference evidence="4 5" key="1">
    <citation type="submission" date="2016-10" db="EMBL/GenBank/DDBJ databases">
        <authorList>
            <person name="de Groot N.N."/>
        </authorList>
    </citation>
    <scope>NUCLEOTIDE SEQUENCE [LARGE SCALE GENOMIC DNA]</scope>
    <source>
        <strain evidence="4 5">CGMCC 1.10457</strain>
    </source>
</reference>
<feature type="domain" description="Archaeal Type IV pilin N-terminal" evidence="3">
    <location>
        <begin position="9"/>
        <end position="83"/>
    </location>
</feature>
<sequence length="185" mass="19639">MEGFRRDDRAITESTGVVILVGITIVVTGLVGLNVLIGPSEEPSGPHANFSYDHPEGSGVLIVTHVEGDAFPAGDIVIAGDDAETTWADAASVDESEEVGPGTTVQVSEGNSYGEPVTERSTVRIFYEQGENRTQLSEWVGRDAETSGFRLQRLQPLMLQTGNVQATLSPMPSASETRTTSSTSL</sequence>
<keyword evidence="2" id="KW-0472">Membrane</keyword>
<evidence type="ECO:0000259" key="3">
    <source>
        <dbReference type="Pfam" id="PF07790"/>
    </source>
</evidence>
<organism evidence="4 5">
    <name type="scientific">Halomicrobium zhouii</name>
    <dbReference type="NCBI Taxonomy" id="767519"/>
    <lineage>
        <taxon>Archaea</taxon>
        <taxon>Methanobacteriati</taxon>
        <taxon>Methanobacteriota</taxon>
        <taxon>Stenosarchaea group</taxon>
        <taxon>Halobacteria</taxon>
        <taxon>Halobacteriales</taxon>
        <taxon>Haloarculaceae</taxon>
        <taxon>Halomicrobium</taxon>
    </lineage>
</organism>
<feature type="region of interest" description="Disordered" evidence="1">
    <location>
        <begin position="165"/>
        <end position="185"/>
    </location>
</feature>